<dbReference type="InterPro" id="IPR000504">
    <property type="entry name" value="RRM_dom"/>
</dbReference>
<evidence type="ECO:0000256" key="2">
    <source>
        <dbReference type="ARBA" id="ARBA00006635"/>
    </source>
</evidence>
<protein>
    <submittedName>
        <fullName evidence="8">Uncharacterized protein, isoform G</fullName>
    </submittedName>
</protein>
<comment type="subcellular location">
    <subcellularLocation>
        <location evidence="1">Cytoplasm</location>
    </subcellularLocation>
</comment>
<evidence type="ECO:0000313" key="8">
    <source>
        <dbReference type="EMBL" id="KRF84099.1"/>
    </source>
</evidence>
<dbReference type="PANTHER" id="PTHR48032">
    <property type="entry name" value="RNA-BINDING PROTEIN MUSASHI HOMOLOG RBP6"/>
    <property type="match status" value="1"/>
</dbReference>
<dbReference type="PANTHER" id="PTHR48032:SF18">
    <property type="entry name" value="RRM DOMAIN-CONTAINING PROTEIN"/>
    <property type="match status" value="1"/>
</dbReference>
<dbReference type="InterPro" id="IPR035979">
    <property type="entry name" value="RBD_domain_sf"/>
</dbReference>
<reference evidence="8 9" key="1">
    <citation type="journal article" date="2007" name="Nature">
        <title>Evolution of genes and genomes on the Drosophila phylogeny.</title>
        <authorList>
            <consortium name="Drosophila 12 Genomes Consortium"/>
            <person name="Clark A.G."/>
            <person name="Eisen M.B."/>
            <person name="Smith D.R."/>
            <person name="Bergman C.M."/>
            <person name="Oliver B."/>
            <person name="Markow T.A."/>
            <person name="Kaufman T.C."/>
            <person name="Kellis M."/>
            <person name="Gelbart W."/>
            <person name="Iyer V.N."/>
            <person name="Pollard D.A."/>
            <person name="Sackton T.B."/>
            <person name="Larracuente A.M."/>
            <person name="Singh N.D."/>
            <person name="Abad J.P."/>
            <person name="Abt D.N."/>
            <person name="Adryan B."/>
            <person name="Aguade M."/>
            <person name="Akashi H."/>
            <person name="Anderson W.W."/>
            <person name="Aquadro C.F."/>
            <person name="Ardell D.H."/>
            <person name="Arguello R."/>
            <person name="Artieri C.G."/>
            <person name="Barbash D.A."/>
            <person name="Barker D."/>
            <person name="Barsanti P."/>
            <person name="Batterham P."/>
            <person name="Batzoglou S."/>
            <person name="Begun D."/>
            <person name="Bhutkar A."/>
            <person name="Blanco E."/>
            <person name="Bosak S.A."/>
            <person name="Bradley R.K."/>
            <person name="Brand A.D."/>
            <person name="Brent M.R."/>
            <person name="Brooks A.N."/>
            <person name="Brown R.H."/>
            <person name="Butlin R.K."/>
            <person name="Caggese C."/>
            <person name="Calvi B.R."/>
            <person name="Bernardo de Carvalho A."/>
            <person name="Caspi A."/>
            <person name="Castrezana S."/>
            <person name="Celniker S.E."/>
            <person name="Chang J.L."/>
            <person name="Chapple C."/>
            <person name="Chatterji S."/>
            <person name="Chinwalla A."/>
            <person name="Civetta A."/>
            <person name="Clifton S.W."/>
            <person name="Comeron J.M."/>
            <person name="Costello J.C."/>
            <person name="Coyne J.A."/>
            <person name="Daub J."/>
            <person name="David R.G."/>
            <person name="Delcher A.L."/>
            <person name="Delehaunty K."/>
            <person name="Do C.B."/>
            <person name="Ebling H."/>
            <person name="Edwards K."/>
            <person name="Eickbush T."/>
            <person name="Evans J.D."/>
            <person name="Filipski A."/>
            <person name="Findeiss S."/>
            <person name="Freyhult E."/>
            <person name="Fulton L."/>
            <person name="Fulton R."/>
            <person name="Garcia A.C."/>
            <person name="Gardiner A."/>
            <person name="Garfield D.A."/>
            <person name="Garvin B.E."/>
            <person name="Gibson G."/>
            <person name="Gilbert D."/>
            <person name="Gnerre S."/>
            <person name="Godfrey J."/>
            <person name="Good R."/>
            <person name="Gotea V."/>
            <person name="Gravely B."/>
            <person name="Greenberg A.J."/>
            <person name="Griffiths-Jones S."/>
            <person name="Gross S."/>
            <person name="Guigo R."/>
            <person name="Gustafson E.A."/>
            <person name="Haerty W."/>
            <person name="Hahn M.W."/>
            <person name="Halligan D.L."/>
            <person name="Halpern A.L."/>
            <person name="Halter G.M."/>
            <person name="Han M.V."/>
            <person name="Heger A."/>
            <person name="Hillier L."/>
            <person name="Hinrichs A.S."/>
            <person name="Holmes I."/>
            <person name="Hoskins R.A."/>
            <person name="Hubisz M.J."/>
            <person name="Hultmark D."/>
            <person name="Huntley M.A."/>
            <person name="Jaffe D.B."/>
            <person name="Jagadeeshan S."/>
            <person name="Jeck W.R."/>
            <person name="Johnson J."/>
            <person name="Jones C.D."/>
            <person name="Jordan W.C."/>
            <person name="Karpen G.H."/>
            <person name="Kataoka E."/>
            <person name="Keightley P.D."/>
            <person name="Kheradpour P."/>
            <person name="Kirkness E.F."/>
            <person name="Koerich L.B."/>
            <person name="Kristiansen K."/>
            <person name="Kudrna D."/>
            <person name="Kulathinal R.J."/>
            <person name="Kumar S."/>
            <person name="Kwok R."/>
            <person name="Lander E."/>
            <person name="Langley C.H."/>
            <person name="Lapoint R."/>
            <person name="Lazzaro B.P."/>
            <person name="Lee S.J."/>
            <person name="Levesque L."/>
            <person name="Li R."/>
            <person name="Lin C.F."/>
            <person name="Lin M.F."/>
            <person name="Lindblad-Toh K."/>
            <person name="Llopart A."/>
            <person name="Long M."/>
            <person name="Low L."/>
            <person name="Lozovsky E."/>
            <person name="Lu J."/>
            <person name="Luo M."/>
            <person name="Machado C.A."/>
            <person name="Makalowski W."/>
            <person name="Marzo M."/>
            <person name="Matsuda M."/>
            <person name="Matzkin L."/>
            <person name="McAllister B."/>
            <person name="McBride C.S."/>
            <person name="McKernan B."/>
            <person name="McKernan K."/>
            <person name="Mendez-Lago M."/>
            <person name="Minx P."/>
            <person name="Mollenhauer M.U."/>
            <person name="Montooth K."/>
            <person name="Mount S.M."/>
            <person name="Mu X."/>
            <person name="Myers E."/>
            <person name="Negre B."/>
            <person name="Newfeld S."/>
            <person name="Nielsen R."/>
            <person name="Noor M.A."/>
            <person name="O'Grady P."/>
            <person name="Pachter L."/>
            <person name="Papaceit M."/>
            <person name="Parisi M.J."/>
            <person name="Parisi M."/>
            <person name="Parts L."/>
            <person name="Pedersen J.S."/>
            <person name="Pesole G."/>
            <person name="Phillippy A.M."/>
            <person name="Ponting C.P."/>
            <person name="Pop M."/>
            <person name="Porcelli D."/>
            <person name="Powell J.R."/>
            <person name="Prohaska S."/>
            <person name="Pruitt K."/>
            <person name="Puig M."/>
            <person name="Quesneville H."/>
            <person name="Ram K.R."/>
            <person name="Rand D."/>
            <person name="Rasmussen M.D."/>
            <person name="Reed L.K."/>
            <person name="Reenan R."/>
            <person name="Reily A."/>
            <person name="Remington K.A."/>
            <person name="Rieger T.T."/>
            <person name="Ritchie M.G."/>
            <person name="Robin C."/>
            <person name="Rogers Y.H."/>
            <person name="Rohde C."/>
            <person name="Rozas J."/>
            <person name="Rubenfield M.J."/>
            <person name="Ruiz A."/>
            <person name="Russo S."/>
            <person name="Salzberg S.L."/>
            <person name="Sanchez-Gracia A."/>
            <person name="Saranga D.J."/>
            <person name="Sato H."/>
            <person name="Schaeffer S.W."/>
            <person name="Schatz M.C."/>
            <person name="Schlenke T."/>
            <person name="Schwartz R."/>
            <person name="Segarra C."/>
            <person name="Singh R.S."/>
            <person name="Sirot L."/>
            <person name="Sirota M."/>
            <person name="Sisneros N.B."/>
            <person name="Smith C.D."/>
            <person name="Smith T.F."/>
            <person name="Spieth J."/>
            <person name="Stage D.E."/>
            <person name="Stark A."/>
            <person name="Stephan W."/>
            <person name="Strausberg R.L."/>
            <person name="Strempel S."/>
            <person name="Sturgill D."/>
            <person name="Sutton G."/>
            <person name="Sutton G.G."/>
            <person name="Tao W."/>
            <person name="Teichmann S."/>
            <person name="Tobari Y.N."/>
            <person name="Tomimura Y."/>
            <person name="Tsolas J.M."/>
            <person name="Valente V.L."/>
            <person name="Venter E."/>
            <person name="Venter J.C."/>
            <person name="Vicario S."/>
            <person name="Vieira F.G."/>
            <person name="Vilella A.J."/>
            <person name="Villasante A."/>
            <person name="Walenz B."/>
            <person name="Wang J."/>
            <person name="Wasserman M."/>
            <person name="Watts T."/>
            <person name="Wilson D."/>
            <person name="Wilson R.K."/>
            <person name="Wing R.A."/>
            <person name="Wolfner M.F."/>
            <person name="Wong A."/>
            <person name="Wong G.K."/>
            <person name="Wu C.I."/>
            <person name="Wu G."/>
            <person name="Yamamoto D."/>
            <person name="Yang H.P."/>
            <person name="Yang S.P."/>
            <person name="Yorke J.A."/>
            <person name="Yoshida K."/>
            <person name="Zdobnov E."/>
            <person name="Zhang P."/>
            <person name="Zhang Y."/>
            <person name="Zimin A.V."/>
            <person name="Baldwin J."/>
            <person name="Abdouelleil A."/>
            <person name="Abdulkadir J."/>
            <person name="Abebe A."/>
            <person name="Abera B."/>
            <person name="Abreu J."/>
            <person name="Acer S.C."/>
            <person name="Aftuck L."/>
            <person name="Alexander A."/>
            <person name="An P."/>
            <person name="Anderson E."/>
            <person name="Anderson S."/>
            <person name="Arachi H."/>
            <person name="Azer M."/>
            <person name="Bachantsang P."/>
            <person name="Barry A."/>
            <person name="Bayul T."/>
            <person name="Berlin A."/>
            <person name="Bessette D."/>
            <person name="Bloom T."/>
            <person name="Blye J."/>
            <person name="Boguslavskiy L."/>
            <person name="Bonnet C."/>
            <person name="Boukhgalter B."/>
            <person name="Bourzgui I."/>
            <person name="Brown A."/>
            <person name="Cahill P."/>
            <person name="Channer S."/>
            <person name="Cheshatsang Y."/>
            <person name="Chuda L."/>
            <person name="Citroen M."/>
            <person name="Collymore A."/>
            <person name="Cooke P."/>
            <person name="Costello M."/>
            <person name="D'Aco K."/>
            <person name="Daza R."/>
            <person name="De Haan G."/>
            <person name="DeGray S."/>
            <person name="DeMaso C."/>
            <person name="Dhargay N."/>
            <person name="Dooley K."/>
            <person name="Dooley E."/>
            <person name="Doricent M."/>
            <person name="Dorje P."/>
            <person name="Dorjee K."/>
            <person name="Dupes A."/>
            <person name="Elong R."/>
            <person name="Falk J."/>
            <person name="Farina A."/>
            <person name="Faro S."/>
            <person name="Ferguson D."/>
            <person name="Fisher S."/>
            <person name="Foley C.D."/>
            <person name="Franke A."/>
            <person name="Friedrich D."/>
            <person name="Gadbois L."/>
            <person name="Gearin G."/>
            <person name="Gearin C.R."/>
            <person name="Giannoukos G."/>
            <person name="Goode T."/>
            <person name="Graham J."/>
            <person name="Grandbois E."/>
            <person name="Grewal S."/>
            <person name="Gyaltsen K."/>
            <person name="Hafez N."/>
            <person name="Hagos B."/>
            <person name="Hall J."/>
            <person name="Henson C."/>
            <person name="Hollinger A."/>
            <person name="Honan T."/>
            <person name="Huard M.D."/>
            <person name="Hughes L."/>
            <person name="Hurhula B."/>
            <person name="Husby M.E."/>
            <person name="Kamat A."/>
            <person name="Kanga B."/>
            <person name="Kashin S."/>
            <person name="Khazanovich D."/>
            <person name="Kisner P."/>
            <person name="Lance K."/>
            <person name="Lara M."/>
            <person name="Lee W."/>
            <person name="Lennon N."/>
            <person name="Letendre F."/>
            <person name="LeVine R."/>
            <person name="Lipovsky A."/>
            <person name="Liu X."/>
            <person name="Liu J."/>
            <person name="Liu S."/>
            <person name="Lokyitsang T."/>
            <person name="Lokyitsang Y."/>
            <person name="Lubonja R."/>
            <person name="Lui A."/>
            <person name="MacDonald P."/>
            <person name="Magnisalis V."/>
            <person name="Maru K."/>
            <person name="Matthews C."/>
            <person name="McCusker W."/>
            <person name="McDonough S."/>
            <person name="Mehta T."/>
            <person name="Meldrim J."/>
            <person name="Meneus L."/>
            <person name="Mihai O."/>
            <person name="Mihalev A."/>
            <person name="Mihova T."/>
            <person name="Mittelman R."/>
            <person name="Mlenga V."/>
            <person name="Montmayeur A."/>
            <person name="Mulrain L."/>
            <person name="Navidi A."/>
            <person name="Naylor J."/>
            <person name="Negash T."/>
            <person name="Nguyen T."/>
            <person name="Nguyen N."/>
            <person name="Nicol R."/>
            <person name="Norbu C."/>
            <person name="Norbu N."/>
            <person name="Novod N."/>
            <person name="O'Neill B."/>
            <person name="Osman S."/>
            <person name="Markiewicz E."/>
            <person name="Oyono O.L."/>
            <person name="Patti C."/>
            <person name="Phunkhang P."/>
            <person name="Pierre F."/>
            <person name="Priest M."/>
            <person name="Raghuraman S."/>
            <person name="Rege F."/>
            <person name="Reyes R."/>
            <person name="Rise C."/>
            <person name="Rogov P."/>
            <person name="Ross K."/>
            <person name="Ryan E."/>
            <person name="Settipalli S."/>
            <person name="Shea T."/>
            <person name="Sherpa N."/>
            <person name="Shi L."/>
            <person name="Shih D."/>
            <person name="Sparrow T."/>
            <person name="Spaulding J."/>
            <person name="Stalker J."/>
            <person name="Stange-Thomann N."/>
            <person name="Stavropoulos S."/>
            <person name="Stone C."/>
            <person name="Strader C."/>
            <person name="Tesfaye S."/>
            <person name="Thomson T."/>
            <person name="Thoulutsang Y."/>
            <person name="Thoulutsang D."/>
            <person name="Topham K."/>
            <person name="Topping I."/>
            <person name="Tsamla T."/>
            <person name="Vassiliev H."/>
            <person name="Vo A."/>
            <person name="Wangchuk T."/>
            <person name="Wangdi T."/>
            <person name="Weiand M."/>
            <person name="Wilkinson J."/>
            <person name="Wilson A."/>
            <person name="Yadav S."/>
            <person name="Young G."/>
            <person name="Yu Q."/>
            <person name="Zembek L."/>
            <person name="Zhong D."/>
            <person name="Zimmer A."/>
            <person name="Zwirko Z."/>
            <person name="Jaffe D.B."/>
            <person name="Alvarez P."/>
            <person name="Brockman W."/>
            <person name="Butler J."/>
            <person name="Chin C."/>
            <person name="Gnerre S."/>
            <person name="Grabherr M."/>
            <person name="Kleber M."/>
            <person name="Mauceli E."/>
            <person name="MacCallum I."/>
        </authorList>
    </citation>
    <scope>NUCLEOTIDE SEQUENCE [LARGE SCALE GENOMIC DNA]</scope>
    <source>
        <strain evidence="9">Tucson 15010-1051.87</strain>
    </source>
</reference>
<dbReference type="InterPro" id="IPR012677">
    <property type="entry name" value="Nucleotide-bd_a/b_plait_sf"/>
</dbReference>
<dbReference type="EMBL" id="CH940647">
    <property type="protein sequence ID" value="KRF84099.1"/>
    <property type="molecule type" value="Genomic_DNA"/>
</dbReference>
<dbReference type="GO" id="GO:0003729">
    <property type="term" value="F:mRNA binding"/>
    <property type="evidence" value="ECO:0007669"/>
    <property type="project" value="TreeGrafter"/>
</dbReference>
<evidence type="ECO:0000256" key="4">
    <source>
        <dbReference type="ARBA" id="ARBA00022737"/>
    </source>
</evidence>
<evidence type="ECO:0000256" key="3">
    <source>
        <dbReference type="ARBA" id="ARBA00022490"/>
    </source>
</evidence>
<dbReference type="SUPFAM" id="SSF54928">
    <property type="entry name" value="RNA-binding domain, RBD"/>
    <property type="match status" value="2"/>
</dbReference>
<dbReference type="PROSITE" id="PS50102">
    <property type="entry name" value="RRM"/>
    <property type="match status" value="2"/>
</dbReference>
<dbReference type="Gene3D" id="3.30.70.330">
    <property type="match status" value="2"/>
</dbReference>
<dbReference type="InterPro" id="IPR034126">
    <property type="entry name" value="MSI_RRM2"/>
</dbReference>
<gene>
    <name evidence="8" type="primary">Dvir\GJ12977</name>
    <name evidence="8" type="ORF">Dvir_GJ12977</name>
</gene>
<dbReference type="SMR" id="A0A0Q9WI09"/>
<dbReference type="Pfam" id="PF00076">
    <property type="entry name" value="RRM_1"/>
    <property type="match status" value="2"/>
</dbReference>
<feature type="domain" description="RRM" evidence="7">
    <location>
        <begin position="1"/>
        <end position="50"/>
    </location>
</feature>
<evidence type="ECO:0000256" key="5">
    <source>
        <dbReference type="ARBA" id="ARBA00022884"/>
    </source>
</evidence>
<dbReference type="SUPFAM" id="SSF88874">
    <property type="entry name" value="Receptor-binding domain of short tail fibre protein gp12"/>
    <property type="match status" value="1"/>
</dbReference>
<dbReference type="AlphaFoldDB" id="A0A0Q9WI09"/>
<dbReference type="SMART" id="SM00360">
    <property type="entry name" value="RRM"/>
    <property type="match status" value="1"/>
</dbReference>
<keyword evidence="4" id="KW-0677">Repeat</keyword>
<name>A0A0Q9WI09_DROVI</name>
<comment type="similarity">
    <text evidence="2">Belongs to the Musashi family.</text>
</comment>
<evidence type="ECO:0000259" key="7">
    <source>
        <dbReference type="PROSITE" id="PS50102"/>
    </source>
</evidence>
<keyword evidence="9" id="KW-1185">Reference proteome</keyword>
<dbReference type="CDD" id="cd12323">
    <property type="entry name" value="RRM2_MSI"/>
    <property type="match status" value="1"/>
</dbReference>
<dbReference type="OrthoDB" id="1875751at2759"/>
<dbReference type="Proteomes" id="UP000008792">
    <property type="component" value="Unassembled WGS sequence"/>
</dbReference>
<dbReference type="GO" id="GO:0006417">
    <property type="term" value="P:regulation of translation"/>
    <property type="evidence" value="ECO:0007669"/>
    <property type="project" value="TreeGrafter"/>
</dbReference>
<evidence type="ECO:0000313" key="9">
    <source>
        <dbReference type="Proteomes" id="UP000008792"/>
    </source>
</evidence>
<keyword evidence="3" id="KW-0963">Cytoplasm</keyword>
<dbReference type="FunFam" id="3.30.70.330:FF:000020">
    <property type="entry name" value="RNA-binding protein Musashi homolog 2 isoform X1"/>
    <property type="match status" value="1"/>
</dbReference>
<feature type="domain" description="RRM" evidence="7">
    <location>
        <begin position="60"/>
        <end position="137"/>
    </location>
</feature>
<sequence length="275" mass="29642">MVMKDPTTRRSRGFGFVTFSDPNSVDKVLTQGTHELDGKKVDPKVAFPRRAHPKMVTRTKKIFVGGLSAPTTLEDVKSYFEQFGPIEDAMLMFDKQTNRHRGFGFVTFQSEDVVDKVCEIHFHEINNKMVECKKAQPKEVMLPANLAKTRAAGRSAYDNIMWGLGTLPEGFPAAAYAAYAAGRGYSGYPSFGLPYPTGLTICGIGRSYGTTCSTNAGRSRAATGPAGGGAAAAAAVHNQPQSGYQHHQALTLPLATALTARTAAIKSQFLGNINF</sequence>
<evidence type="ECO:0000256" key="6">
    <source>
        <dbReference type="PROSITE-ProRule" id="PRU00176"/>
    </source>
</evidence>
<accession>A0A0Q9WI09</accession>
<proteinExistence type="inferred from homology"/>
<keyword evidence="5 6" id="KW-0694">RNA-binding</keyword>
<dbReference type="GO" id="GO:0005737">
    <property type="term" value="C:cytoplasm"/>
    <property type="evidence" value="ECO:0007669"/>
    <property type="project" value="UniProtKB-SubCell"/>
</dbReference>
<organism evidence="8 9">
    <name type="scientific">Drosophila virilis</name>
    <name type="common">Fruit fly</name>
    <dbReference type="NCBI Taxonomy" id="7244"/>
    <lineage>
        <taxon>Eukaryota</taxon>
        <taxon>Metazoa</taxon>
        <taxon>Ecdysozoa</taxon>
        <taxon>Arthropoda</taxon>
        <taxon>Hexapoda</taxon>
        <taxon>Insecta</taxon>
        <taxon>Pterygota</taxon>
        <taxon>Neoptera</taxon>
        <taxon>Endopterygota</taxon>
        <taxon>Diptera</taxon>
        <taxon>Brachycera</taxon>
        <taxon>Muscomorpha</taxon>
        <taxon>Ephydroidea</taxon>
        <taxon>Drosophilidae</taxon>
        <taxon>Drosophila</taxon>
    </lineage>
</organism>
<evidence type="ECO:0000256" key="1">
    <source>
        <dbReference type="ARBA" id="ARBA00004496"/>
    </source>
</evidence>